<dbReference type="Pfam" id="PF14577">
    <property type="entry name" value="SEO_C"/>
    <property type="match status" value="1"/>
</dbReference>
<dbReference type="InterPro" id="IPR039299">
    <property type="entry name" value="SEOA"/>
</dbReference>
<dbReference type="Pfam" id="PF14576">
    <property type="entry name" value="SEO_N"/>
    <property type="match status" value="1"/>
</dbReference>
<dbReference type="InterPro" id="IPR027942">
    <property type="entry name" value="SEO_N"/>
</dbReference>
<dbReference type="GO" id="GO:0010088">
    <property type="term" value="P:phloem development"/>
    <property type="evidence" value="ECO:0007669"/>
    <property type="project" value="InterPro"/>
</dbReference>
<feature type="domain" description="Sieve element occlusion N-terminal" evidence="1">
    <location>
        <begin position="16"/>
        <end position="252"/>
    </location>
</feature>
<dbReference type="InterPro" id="IPR027944">
    <property type="entry name" value="SEO_C"/>
</dbReference>
<evidence type="ECO:0000313" key="4">
    <source>
        <dbReference type="Proteomes" id="UP000237347"/>
    </source>
</evidence>
<organism evidence="3 4">
    <name type="scientific">Quercus suber</name>
    <name type="common">Cork oak</name>
    <dbReference type="NCBI Taxonomy" id="58331"/>
    <lineage>
        <taxon>Eukaryota</taxon>
        <taxon>Viridiplantae</taxon>
        <taxon>Streptophyta</taxon>
        <taxon>Embryophyta</taxon>
        <taxon>Tracheophyta</taxon>
        <taxon>Spermatophyta</taxon>
        <taxon>Magnoliopsida</taxon>
        <taxon>eudicotyledons</taxon>
        <taxon>Gunneridae</taxon>
        <taxon>Pentapetalae</taxon>
        <taxon>rosids</taxon>
        <taxon>fabids</taxon>
        <taxon>Fagales</taxon>
        <taxon>Fagaceae</taxon>
        <taxon>Quercus</taxon>
    </lineage>
</organism>
<protein>
    <submittedName>
        <fullName evidence="3">Protein sieve element occlusion b</fullName>
    </submittedName>
</protein>
<evidence type="ECO:0000313" key="3">
    <source>
        <dbReference type="EMBL" id="KAK7839646.1"/>
    </source>
</evidence>
<accession>A0AAW0KNS3</accession>
<keyword evidence="4" id="KW-1185">Reference proteome</keyword>
<dbReference type="AlphaFoldDB" id="A0AAW0KNS3"/>
<proteinExistence type="predicted"/>
<dbReference type="Proteomes" id="UP000237347">
    <property type="component" value="Unassembled WGS sequence"/>
</dbReference>
<dbReference type="EMBL" id="PKMF04000279">
    <property type="protein sequence ID" value="KAK7839646.1"/>
    <property type="molecule type" value="Genomic_DNA"/>
</dbReference>
<evidence type="ECO:0000259" key="2">
    <source>
        <dbReference type="Pfam" id="PF14577"/>
    </source>
</evidence>
<comment type="caution">
    <text evidence="3">The sequence shown here is derived from an EMBL/GenBank/DDBJ whole genome shotgun (WGS) entry which is preliminary data.</text>
</comment>
<reference evidence="3 4" key="1">
    <citation type="journal article" date="2018" name="Sci. Data">
        <title>The draft genome sequence of cork oak.</title>
        <authorList>
            <person name="Ramos A.M."/>
            <person name="Usie A."/>
            <person name="Barbosa P."/>
            <person name="Barros P.M."/>
            <person name="Capote T."/>
            <person name="Chaves I."/>
            <person name="Simoes F."/>
            <person name="Abreu I."/>
            <person name="Carrasquinho I."/>
            <person name="Faro C."/>
            <person name="Guimaraes J.B."/>
            <person name="Mendonca D."/>
            <person name="Nobrega F."/>
            <person name="Rodrigues L."/>
            <person name="Saibo N.J.M."/>
            <person name="Varela M.C."/>
            <person name="Egas C."/>
            <person name="Matos J."/>
            <person name="Miguel C.M."/>
            <person name="Oliveira M.M."/>
            <person name="Ricardo C.P."/>
            <person name="Goncalves S."/>
        </authorList>
    </citation>
    <scope>NUCLEOTIDE SEQUENCE [LARGE SCALE GENOMIC DNA]</scope>
    <source>
        <strain evidence="4">cv. HL8</strain>
    </source>
</reference>
<evidence type="ECO:0000259" key="1">
    <source>
        <dbReference type="Pfam" id="PF14576"/>
    </source>
</evidence>
<feature type="domain" description="Sieve element occlusion C-terminal" evidence="2">
    <location>
        <begin position="616"/>
        <end position="751"/>
    </location>
</feature>
<dbReference type="PANTHER" id="PTHR33232:SF18">
    <property type="entry name" value="PROTEIN SIEVE ELEMENT OCCLUSION B-LIKE"/>
    <property type="match status" value="1"/>
</dbReference>
<name>A0AAW0KNS3_QUESU</name>
<dbReference type="PANTHER" id="PTHR33232">
    <property type="entry name" value="PROTEIN SIEVE ELEMENT OCCLUSION B-LIKE"/>
    <property type="match status" value="1"/>
</dbReference>
<gene>
    <name evidence="3" type="primary">SEOB_24</name>
    <name evidence="3" type="ORF">CFP56_017754</name>
</gene>
<sequence>MASDNTGDLKSLPTEIFNQINTTNADEKLDVESLFSAVENILHRTTKTVDALFLKGTDGQGTKMELLGEKIPQESFIPPLCDFKRISCEMQCKAAGEQIARDTTQSIIEKLSNYSRDAKAVLTLATFALEYGEYFLLACIQSSNQVAKSMGTLKGVPVLLGKLEKQSQAVVDLNNLIKVTLEVFQCIFGLKKLSNYDKKEKLITNAVYWAIISVVVSTTQLCYLITGDQEKKQELKTYADELNRILIELKKERTNQGWFLGVIHCLQKMDCYTDEGFWFNAEKEDYRKVKNDVEKSDSIVAVIDILLTDPTNKLTPLLSTDGSTEKKVEIESLGGKSVFLFFSSLHISGEDISNLENFLEKSRKDQYETVWIPFVKQWTKDLKRKFEFLRSKMLYVAANYSLPKKKKKKNLTLLLIVWHKLQVEIESVGGKSVFLFFSSLHISGEDISNLENFLEKSRKDQYETVWIPFVKQWTKDLKRKFEFLRSKMLYVAANYSLPIASHKYIKKKWNFKVSEPLVVVLNPQGKVVCMNAIPMMRVCGVEAFPFTSEKEDTLLNQKGLIGVTATHVNPQIENWIEENKYIFLYAGLVTDSAMVLDHDPMIVEKRISIKLVAIENDNLLKRFWTKIKNLFTSRSQRETKIDFMKLDIEKLISYEKKKRGWAVFSKGSSVILIGGTTILQVLKEFDKWKVNLNEEDFELAFKDYHNKISNHDDGAICRHIKIPYKGLKIPEIECSLCQRIMDTDITFKCCHKDDDTWALTPP</sequence>